<organism evidence="3 4">
    <name type="scientific">Trichostrongylus colubriformis</name>
    <name type="common">Black scour worm</name>
    <dbReference type="NCBI Taxonomy" id="6319"/>
    <lineage>
        <taxon>Eukaryota</taxon>
        <taxon>Metazoa</taxon>
        <taxon>Ecdysozoa</taxon>
        <taxon>Nematoda</taxon>
        <taxon>Chromadorea</taxon>
        <taxon>Rhabditida</taxon>
        <taxon>Rhabditina</taxon>
        <taxon>Rhabditomorpha</taxon>
        <taxon>Strongyloidea</taxon>
        <taxon>Trichostrongylidae</taxon>
        <taxon>Trichostrongylus</taxon>
    </lineage>
</organism>
<dbReference type="AlphaFoldDB" id="A0AAN8FYD5"/>
<comment type="caution">
    <text evidence="3">The sequence shown here is derived from an EMBL/GenBank/DDBJ whole genome shotgun (WGS) entry which is preliminary data.</text>
</comment>
<feature type="non-terminal residue" evidence="3">
    <location>
        <position position="1"/>
    </location>
</feature>
<feature type="compositionally biased region" description="Basic and acidic residues" evidence="1">
    <location>
        <begin position="18"/>
        <end position="28"/>
    </location>
</feature>
<keyword evidence="2" id="KW-0472">Membrane</keyword>
<keyword evidence="2" id="KW-1133">Transmembrane helix</keyword>
<accession>A0AAN8FYD5</accession>
<evidence type="ECO:0000256" key="2">
    <source>
        <dbReference type="SAM" id="Phobius"/>
    </source>
</evidence>
<sequence>PPSTKLTPKSSKAQKTAKAKEPTEEKNGKKTTPAPPPSGALSALANVLTTVSGRIGGVVAKGKAMQAKRRANKVAPIASKVQARHLELEPLCCLSSCLVRGGCAAVVAFEAVYVVVTTLVVVGGMSRGGFTLWEPFPKTWNAWFGHHLFYYCVGAYDVALLFFLIALARGLMTFSKILVRAHYLFCYVSLVVNVIFLVFSVWTLSSKGPYTWTATNCLLVFCFAMQIPLQIWALSVVKSCQDFFALIHVFVTLAEA</sequence>
<name>A0AAN8FYD5_TRICO</name>
<dbReference type="Proteomes" id="UP001331761">
    <property type="component" value="Unassembled WGS sequence"/>
</dbReference>
<evidence type="ECO:0000313" key="4">
    <source>
        <dbReference type="Proteomes" id="UP001331761"/>
    </source>
</evidence>
<feature type="transmembrane region" description="Helical" evidence="2">
    <location>
        <begin position="184"/>
        <end position="204"/>
    </location>
</feature>
<feature type="region of interest" description="Disordered" evidence="1">
    <location>
        <begin position="1"/>
        <end position="39"/>
    </location>
</feature>
<keyword evidence="4" id="KW-1185">Reference proteome</keyword>
<proteinExistence type="predicted"/>
<feature type="transmembrane region" description="Helical" evidence="2">
    <location>
        <begin position="104"/>
        <end position="128"/>
    </location>
</feature>
<evidence type="ECO:0000313" key="3">
    <source>
        <dbReference type="EMBL" id="KAK5986482.1"/>
    </source>
</evidence>
<reference evidence="3 4" key="1">
    <citation type="submission" date="2019-10" db="EMBL/GenBank/DDBJ databases">
        <title>Assembly and Annotation for the nematode Trichostrongylus colubriformis.</title>
        <authorList>
            <person name="Martin J."/>
        </authorList>
    </citation>
    <scope>NUCLEOTIDE SEQUENCE [LARGE SCALE GENOMIC DNA]</scope>
    <source>
        <strain evidence="3">G859</strain>
        <tissue evidence="3">Whole worm</tissue>
    </source>
</reference>
<feature type="transmembrane region" description="Helical" evidence="2">
    <location>
        <begin position="148"/>
        <end position="172"/>
    </location>
</feature>
<feature type="transmembrane region" description="Helical" evidence="2">
    <location>
        <begin position="210"/>
        <end position="229"/>
    </location>
</feature>
<keyword evidence="2" id="KW-0812">Transmembrane</keyword>
<evidence type="ECO:0000256" key="1">
    <source>
        <dbReference type="SAM" id="MobiDB-lite"/>
    </source>
</evidence>
<gene>
    <name evidence="3" type="ORF">GCK32_009772</name>
</gene>
<dbReference type="EMBL" id="WIXE01000556">
    <property type="protein sequence ID" value="KAK5986482.1"/>
    <property type="molecule type" value="Genomic_DNA"/>
</dbReference>
<protein>
    <submittedName>
        <fullName evidence="3">Uncharacterized protein</fullName>
    </submittedName>
</protein>